<evidence type="ECO:0000313" key="2">
    <source>
        <dbReference type="Proteomes" id="UP000691718"/>
    </source>
</evidence>
<protein>
    <submittedName>
        <fullName evidence="1">(apollo) hypothetical protein</fullName>
    </submittedName>
</protein>
<name>A0A8S3XEL6_PARAO</name>
<reference evidence="1" key="1">
    <citation type="submission" date="2021-04" db="EMBL/GenBank/DDBJ databases">
        <authorList>
            <person name="Tunstrom K."/>
        </authorList>
    </citation>
    <scope>NUCLEOTIDE SEQUENCE</scope>
</reference>
<organism evidence="1 2">
    <name type="scientific">Parnassius apollo</name>
    <name type="common">Apollo butterfly</name>
    <name type="synonym">Papilio apollo</name>
    <dbReference type="NCBI Taxonomy" id="110799"/>
    <lineage>
        <taxon>Eukaryota</taxon>
        <taxon>Metazoa</taxon>
        <taxon>Ecdysozoa</taxon>
        <taxon>Arthropoda</taxon>
        <taxon>Hexapoda</taxon>
        <taxon>Insecta</taxon>
        <taxon>Pterygota</taxon>
        <taxon>Neoptera</taxon>
        <taxon>Endopterygota</taxon>
        <taxon>Lepidoptera</taxon>
        <taxon>Glossata</taxon>
        <taxon>Ditrysia</taxon>
        <taxon>Papilionoidea</taxon>
        <taxon>Papilionidae</taxon>
        <taxon>Parnassiinae</taxon>
        <taxon>Parnassini</taxon>
        <taxon>Parnassius</taxon>
        <taxon>Parnassius</taxon>
    </lineage>
</organism>
<keyword evidence="2" id="KW-1185">Reference proteome</keyword>
<gene>
    <name evidence="1" type="ORF">PAPOLLO_LOCUS17225</name>
</gene>
<evidence type="ECO:0000313" key="1">
    <source>
        <dbReference type="EMBL" id="CAG5020133.1"/>
    </source>
</evidence>
<dbReference type="OrthoDB" id="2194416at2759"/>
<dbReference type="EMBL" id="CAJQZP010001133">
    <property type="protein sequence ID" value="CAG5020133.1"/>
    <property type="molecule type" value="Genomic_DNA"/>
</dbReference>
<dbReference type="Proteomes" id="UP000691718">
    <property type="component" value="Unassembled WGS sequence"/>
</dbReference>
<accession>A0A8S3XEL6</accession>
<sequence length="192" mass="21469">MVDQELEPSVSVTEQNLADRVRYILRSNIFGDAELERLRREAVPSSNGNTTAGNSAPLIAQQIPYVDAAVNIPFVVDSDDDGLVPHELEKMRSILEGSMLQTRNMPLKNRPRLPRIPLCKRNRAVVWALNPMLVNYLEASRDLCETDSILFATLLALKFPWLDVLLDKVAASLPGKRELRTVSQRHGPLSAD</sequence>
<comment type="caution">
    <text evidence="1">The sequence shown here is derived from an EMBL/GenBank/DDBJ whole genome shotgun (WGS) entry which is preliminary data.</text>
</comment>
<proteinExistence type="predicted"/>
<dbReference type="AlphaFoldDB" id="A0A8S3XEL6"/>